<comment type="caution">
    <text evidence="5">The sequence shown here is derived from an EMBL/GenBank/DDBJ whole genome shotgun (WGS) entry which is preliminary data.</text>
</comment>
<evidence type="ECO:0000313" key="6">
    <source>
        <dbReference type="Proteomes" id="UP000542125"/>
    </source>
</evidence>
<gene>
    <name evidence="5" type="ORF">FHW18_003549</name>
</gene>
<comment type="subcellular location">
    <subcellularLocation>
        <location evidence="1">Cytoplasm</location>
    </subcellularLocation>
</comment>
<dbReference type="InterPro" id="IPR026151">
    <property type="entry name" value="Maspardin"/>
</dbReference>
<sequence length="267" mass="29295">MNSNLADFQGRFPATQWVTLGSTWTLRDTDQDATRVPLVMLPGAGGTGDTFYRAIDTLRERRRVVSVSYPAVDDVNHLASGLLVVLAKAGIDHFDLFGSSLGGYLAQLCALREPSRVRRVMFANTFLDATWLQRKIPRNALMAKPADEHLAVTLTQLRALPEDTAAKSDFKRTMLHLVGTDQTAEMAKASLLAVLGASPLPEVEFPASKLAVLDAEDDPVVDEPTRQAMRDRYAASAQYRLTTGGHYPALLNPDAFQAALLEHFRSE</sequence>
<protein>
    <recommendedName>
        <fullName evidence="2">Maspardin</fullName>
    </recommendedName>
</protein>
<reference evidence="5 6" key="1">
    <citation type="submission" date="2020-07" db="EMBL/GenBank/DDBJ databases">
        <title>Genomic Encyclopedia of Type Strains, Phase IV (KMG-V): Genome sequencing to study the core and pangenomes of soil and plant-associated prokaryotes.</title>
        <authorList>
            <person name="Whitman W."/>
        </authorList>
    </citation>
    <scope>NUCLEOTIDE SEQUENCE [LARGE SCALE GENOMIC DNA]</scope>
    <source>
        <strain evidence="5 6">SAS40</strain>
    </source>
</reference>
<dbReference type="Pfam" id="PF12697">
    <property type="entry name" value="Abhydrolase_6"/>
    <property type="match status" value="1"/>
</dbReference>
<dbReference type="AlphaFoldDB" id="A0A7Y9IXI5"/>
<evidence type="ECO:0000256" key="1">
    <source>
        <dbReference type="ARBA" id="ARBA00004496"/>
    </source>
</evidence>
<keyword evidence="3" id="KW-0963">Cytoplasm</keyword>
<dbReference type="PANTHER" id="PTHR15913">
    <property type="entry name" value="ACID CLUSTER PROTEIN 33"/>
    <property type="match status" value="1"/>
</dbReference>
<dbReference type="PANTHER" id="PTHR15913:SF0">
    <property type="entry name" value="MASPARDIN"/>
    <property type="match status" value="1"/>
</dbReference>
<dbReference type="Proteomes" id="UP000542125">
    <property type="component" value="Unassembled WGS sequence"/>
</dbReference>
<accession>A0A7Y9IXI5</accession>
<dbReference type="GO" id="GO:0005737">
    <property type="term" value="C:cytoplasm"/>
    <property type="evidence" value="ECO:0007669"/>
    <property type="project" value="UniProtKB-SubCell"/>
</dbReference>
<proteinExistence type="predicted"/>
<evidence type="ECO:0000256" key="3">
    <source>
        <dbReference type="ARBA" id="ARBA00022490"/>
    </source>
</evidence>
<dbReference type="InterPro" id="IPR000073">
    <property type="entry name" value="AB_hydrolase_1"/>
</dbReference>
<evidence type="ECO:0000256" key="2">
    <source>
        <dbReference type="ARBA" id="ARBA00020148"/>
    </source>
</evidence>
<dbReference type="InterPro" id="IPR029058">
    <property type="entry name" value="AB_hydrolase_fold"/>
</dbReference>
<dbReference type="SUPFAM" id="SSF53474">
    <property type="entry name" value="alpha/beta-Hydrolases"/>
    <property type="match status" value="1"/>
</dbReference>
<feature type="domain" description="AB hydrolase-1" evidence="4">
    <location>
        <begin position="38"/>
        <end position="256"/>
    </location>
</feature>
<organism evidence="5 6">
    <name type="scientific">Pigmentiphaga litoralis</name>
    <dbReference type="NCBI Taxonomy" id="516702"/>
    <lineage>
        <taxon>Bacteria</taxon>
        <taxon>Pseudomonadati</taxon>
        <taxon>Pseudomonadota</taxon>
        <taxon>Betaproteobacteria</taxon>
        <taxon>Burkholderiales</taxon>
        <taxon>Alcaligenaceae</taxon>
        <taxon>Pigmentiphaga</taxon>
    </lineage>
</organism>
<evidence type="ECO:0000313" key="5">
    <source>
        <dbReference type="EMBL" id="NYE84278.1"/>
    </source>
</evidence>
<dbReference type="RefSeq" id="WP_179587983.1">
    <property type="nucleotide sequence ID" value="NZ_JACBYR010000001.1"/>
</dbReference>
<name>A0A7Y9IXI5_9BURK</name>
<keyword evidence="6" id="KW-1185">Reference proteome</keyword>
<evidence type="ECO:0000259" key="4">
    <source>
        <dbReference type="Pfam" id="PF12697"/>
    </source>
</evidence>
<dbReference type="EMBL" id="JACBYR010000001">
    <property type="protein sequence ID" value="NYE84278.1"/>
    <property type="molecule type" value="Genomic_DNA"/>
</dbReference>
<dbReference type="Gene3D" id="3.40.50.1820">
    <property type="entry name" value="alpha/beta hydrolase"/>
    <property type="match status" value="1"/>
</dbReference>